<feature type="chain" id="PRO_5016181273" description="Copper amine oxidase-like N-terminal domain-containing protein" evidence="1">
    <location>
        <begin position="23"/>
        <end position="507"/>
    </location>
</feature>
<evidence type="ECO:0000313" key="3">
    <source>
        <dbReference type="Proteomes" id="UP000214746"/>
    </source>
</evidence>
<accession>A0A2W1ND19</accession>
<reference evidence="2" key="1">
    <citation type="submission" date="2018-06" db="EMBL/GenBank/DDBJ databases">
        <title>Paenibacillus xerothermodurans sp. nov. an extremely dry heat resistant spore forming bacterium isolated from the soil of Cape Canaveral, Florida.</title>
        <authorList>
            <person name="Seuylemezian A."/>
            <person name="Kaur N."/>
            <person name="Patil P."/>
            <person name="Patil P."/>
            <person name="Mayilraj S."/>
            <person name="Vaishampayan P."/>
        </authorList>
    </citation>
    <scope>NUCLEOTIDE SEQUENCE [LARGE SCALE GENOMIC DNA]</scope>
    <source>
        <strain evidence="2">ATCC 27380</strain>
    </source>
</reference>
<keyword evidence="1" id="KW-0732">Signal</keyword>
<feature type="signal peptide" evidence="1">
    <location>
        <begin position="1"/>
        <end position="22"/>
    </location>
</feature>
<dbReference type="EMBL" id="NHRJ02000001">
    <property type="protein sequence ID" value="PZE22589.1"/>
    <property type="molecule type" value="Genomic_DNA"/>
</dbReference>
<organism evidence="2 3">
    <name type="scientific">Paenibacillus xerothermodurans</name>
    <dbReference type="NCBI Taxonomy" id="1977292"/>
    <lineage>
        <taxon>Bacteria</taxon>
        <taxon>Bacillati</taxon>
        <taxon>Bacillota</taxon>
        <taxon>Bacilli</taxon>
        <taxon>Bacillales</taxon>
        <taxon>Paenibacillaceae</taxon>
        <taxon>Paenibacillus</taxon>
    </lineage>
</organism>
<evidence type="ECO:0000313" key="2">
    <source>
        <dbReference type="EMBL" id="PZE22589.1"/>
    </source>
</evidence>
<dbReference type="OrthoDB" id="2510699at2"/>
<keyword evidence="3" id="KW-1185">Reference proteome</keyword>
<sequence>MKQILLAALLIICSLTPNAVHAAVTGGGEHTRLSYVLTVEKEPAAAEFISPEGIRFLSYSSLWDQQKLQQLYEILLGCEHGEEFGQLERVVLFPQKSTGESGLRAGHYDEATKTIRLFEVDTLPVERTLVHEYGHHFTYYWLKQKEGFTPELVTELSAWAKLRQLSGVPVRWFGSQLPYIHKWDPGEIMAEDYVMLFGAGGMLHVDQTEGAAGLPRHENEYIPSPQSLPELRRYWEKAAGLKHVEPIRAPVLEAWQAVDTASSEYDLMFSSAATAHRQTIDYAVRITAFADRGGLPVSWTTQVRGHGMSAVHAALELSHIVRQMQSFKLNVRIWALDAESKQFIYTPMYSNWLVYDTHSRQLSAASPPLRDHGIDAALQAEGMDKWPLVHLFFNGKQMQSAPRYEAGDGSVYIPLQVFDRAAKNERQPHDPLAGLYGPETKVKFNGRHVELMMDQTHAFVGGTRVKLLKPMMIRGREALVCIDDLPQLLGVRSRWDEEGSSLFMEAN</sequence>
<comment type="caution">
    <text evidence="2">The sequence shown here is derived from an EMBL/GenBank/DDBJ whole genome shotgun (WGS) entry which is preliminary data.</text>
</comment>
<evidence type="ECO:0008006" key="4">
    <source>
        <dbReference type="Google" id="ProtNLM"/>
    </source>
</evidence>
<proteinExistence type="predicted"/>
<name>A0A2W1ND19_PAEXE</name>
<protein>
    <recommendedName>
        <fullName evidence="4">Copper amine oxidase-like N-terminal domain-containing protein</fullName>
    </recommendedName>
</protein>
<evidence type="ECO:0000256" key="1">
    <source>
        <dbReference type="SAM" id="SignalP"/>
    </source>
</evidence>
<dbReference type="AlphaFoldDB" id="A0A2W1ND19"/>
<dbReference type="Proteomes" id="UP000214746">
    <property type="component" value="Unassembled WGS sequence"/>
</dbReference>
<gene>
    <name evidence="2" type="ORF">CBW46_002085</name>
</gene>
<dbReference type="RefSeq" id="WP_089198359.1">
    <property type="nucleotide sequence ID" value="NZ_NHRJ02000001.1"/>
</dbReference>